<proteinExistence type="predicted"/>
<dbReference type="Proteomes" id="UP000321118">
    <property type="component" value="Unassembled WGS sequence"/>
</dbReference>
<dbReference type="OrthoDB" id="9958267at2"/>
<feature type="region of interest" description="Disordered" evidence="1">
    <location>
        <begin position="1"/>
        <end position="62"/>
    </location>
</feature>
<evidence type="ECO:0000256" key="1">
    <source>
        <dbReference type="SAM" id="MobiDB-lite"/>
    </source>
</evidence>
<protein>
    <submittedName>
        <fullName evidence="2">Uncharacterized protein</fullName>
    </submittedName>
</protein>
<comment type="caution">
    <text evidence="2">The sequence shown here is derived from an EMBL/GenBank/DDBJ whole genome shotgun (WGS) entry which is preliminary data.</text>
</comment>
<keyword evidence="3" id="KW-1185">Reference proteome</keyword>
<evidence type="ECO:0000313" key="3">
    <source>
        <dbReference type="Proteomes" id="UP000321118"/>
    </source>
</evidence>
<accession>A0A510V101</accession>
<organism evidence="2 3">
    <name type="scientific">Cellulomonas xylanilytica</name>
    <dbReference type="NCBI Taxonomy" id="233583"/>
    <lineage>
        <taxon>Bacteria</taxon>
        <taxon>Bacillati</taxon>
        <taxon>Actinomycetota</taxon>
        <taxon>Actinomycetes</taxon>
        <taxon>Micrococcales</taxon>
        <taxon>Cellulomonadaceae</taxon>
        <taxon>Cellulomonas</taxon>
    </lineage>
</organism>
<reference evidence="2 3" key="1">
    <citation type="submission" date="2019-07" db="EMBL/GenBank/DDBJ databases">
        <title>Whole genome shotgun sequence of Cellulomonas xylanilytica NBRC 101102.</title>
        <authorList>
            <person name="Hosoyama A."/>
            <person name="Uohara A."/>
            <person name="Ohji S."/>
            <person name="Ichikawa N."/>
        </authorList>
    </citation>
    <scope>NUCLEOTIDE SEQUENCE [LARGE SCALE GENOMIC DNA]</scope>
    <source>
        <strain evidence="2 3">NBRC 101102</strain>
    </source>
</reference>
<dbReference type="RefSeq" id="WP_146925936.1">
    <property type="nucleotide sequence ID" value="NZ_BJUB01000002.1"/>
</dbReference>
<feature type="compositionally biased region" description="Pro residues" evidence="1">
    <location>
        <begin position="52"/>
        <end position="62"/>
    </location>
</feature>
<evidence type="ECO:0000313" key="2">
    <source>
        <dbReference type="EMBL" id="GEK20466.1"/>
    </source>
</evidence>
<dbReference type="EMBL" id="BJUB01000002">
    <property type="protein sequence ID" value="GEK20466.1"/>
    <property type="molecule type" value="Genomic_DNA"/>
</dbReference>
<name>A0A510V101_9CELL</name>
<dbReference type="AlphaFoldDB" id="A0A510V101"/>
<gene>
    <name evidence="2" type="ORF">CXY01_09860</name>
</gene>
<sequence length="62" mass="6048">MTESDTTPDPVSKTAPEAPPAPDDPPAGDEYVDGENRGAVLPATGNGGAAPVPLPPTPGRAG</sequence>